<name>A0ABU6TFK2_9FABA</name>
<reference evidence="2 3" key="1">
    <citation type="journal article" date="2023" name="Plants (Basel)">
        <title>Bridging the Gap: Combining Genomics and Transcriptomics Approaches to Understand Stylosanthes scabra, an Orphan Legume from the Brazilian Caatinga.</title>
        <authorList>
            <person name="Ferreira-Neto J.R.C."/>
            <person name="da Silva M.D."/>
            <person name="Binneck E."/>
            <person name="de Melo N.F."/>
            <person name="da Silva R.H."/>
            <person name="de Melo A.L.T.M."/>
            <person name="Pandolfi V."/>
            <person name="Bustamante F.O."/>
            <person name="Brasileiro-Vidal A.C."/>
            <person name="Benko-Iseppon A.M."/>
        </authorList>
    </citation>
    <scope>NUCLEOTIDE SEQUENCE [LARGE SCALE GENOMIC DNA]</scope>
    <source>
        <tissue evidence="2">Leaves</tissue>
    </source>
</reference>
<evidence type="ECO:0000313" key="3">
    <source>
        <dbReference type="Proteomes" id="UP001341840"/>
    </source>
</evidence>
<keyword evidence="3" id="KW-1185">Reference proteome</keyword>
<accession>A0ABU6TFK2</accession>
<feature type="compositionally biased region" description="Acidic residues" evidence="1">
    <location>
        <begin position="119"/>
        <end position="128"/>
    </location>
</feature>
<evidence type="ECO:0000313" key="2">
    <source>
        <dbReference type="EMBL" id="MED6147497.1"/>
    </source>
</evidence>
<evidence type="ECO:0000256" key="1">
    <source>
        <dbReference type="SAM" id="MobiDB-lite"/>
    </source>
</evidence>
<dbReference type="Proteomes" id="UP001341840">
    <property type="component" value="Unassembled WGS sequence"/>
</dbReference>
<proteinExistence type="predicted"/>
<comment type="caution">
    <text evidence="2">The sequence shown here is derived from an EMBL/GenBank/DDBJ whole genome shotgun (WGS) entry which is preliminary data.</text>
</comment>
<gene>
    <name evidence="2" type="ORF">PIB30_044542</name>
</gene>
<organism evidence="2 3">
    <name type="scientific">Stylosanthes scabra</name>
    <dbReference type="NCBI Taxonomy" id="79078"/>
    <lineage>
        <taxon>Eukaryota</taxon>
        <taxon>Viridiplantae</taxon>
        <taxon>Streptophyta</taxon>
        <taxon>Embryophyta</taxon>
        <taxon>Tracheophyta</taxon>
        <taxon>Spermatophyta</taxon>
        <taxon>Magnoliopsida</taxon>
        <taxon>eudicotyledons</taxon>
        <taxon>Gunneridae</taxon>
        <taxon>Pentapetalae</taxon>
        <taxon>rosids</taxon>
        <taxon>fabids</taxon>
        <taxon>Fabales</taxon>
        <taxon>Fabaceae</taxon>
        <taxon>Papilionoideae</taxon>
        <taxon>50 kb inversion clade</taxon>
        <taxon>dalbergioids sensu lato</taxon>
        <taxon>Dalbergieae</taxon>
        <taxon>Pterocarpus clade</taxon>
        <taxon>Stylosanthes</taxon>
    </lineage>
</organism>
<protein>
    <submittedName>
        <fullName evidence="2">Uncharacterized protein</fullName>
    </submittedName>
</protein>
<dbReference type="EMBL" id="JASCZI010090887">
    <property type="protein sequence ID" value="MED6147497.1"/>
    <property type="molecule type" value="Genomic_DNA"/>
</dbReference>
<sequence>MLDVSKLLEVTVIDMLNDTYVTTLFSLSPTSYNEAYLHSVRVSRPPRPSGSLVSSSFSFGMSDGVLRERDRSPRAPIPAPVLVLAPPPPRMPMMDARRYRRLFGQRRVAPPPPPPNDNESSEEDPDEHEDPHSSSDTSHSSRDVFLVDAS</sequence>
<feature type="region of interest" description="Disordered" evidence="1">
    <location>
        <begin position="64"/>
        <end position="150"/>
    </location>
</feature>
<feature type="compositionally biased region" description="Pro residues" evidence="1">
    <location>
        <begin position="75"/>
        <end position="91"/>
    </location>
</feature>